<evidence type="ECO:0000259" key="10">
    <source>
        <dbReference type="PROSITE" id="PS51767"/>
    </source>
</evidence>
<feature type="signal peptide" evidence="9">
    <location>
        <begin position="1"/>
        <end position="24"/>
    </location>
</feature>
<dbReference type="FunFam" id="2.40.70.10:FF:000030">
    <property type="entry name" value="Eukaryotic aspartyl protease family protein"/>
    <property type="match status" value="1"/>
</dbReference>
<feature type="active site" evidence="6">
    <location>
        <position position="106"/>
    </location>
</feature>
<keyword evidence="9" id="KW-0732">Signal</keyword>
<evidence type="ECO:0000256" key="9">
    <source>
        <dbReference type="SAM" id="SignalP"/>
    </source>
</evidence>
<dbReference type="CDD" id="cd05476">
    <property type="entry name" value="pepsin_A_like_plant"/>
    <property type="match status" value="1"/>
</dbReference>
<feature type="active site" evidence="6">
    <location>
        <position position="303"/>
    </location>
</feature>
<evidence type="ECO:0000256" key="7">
    <source>
        <dbReference type="RuleBase" id="RU000454"/>
    </source>
</evidence>
<dbReference type="EMBL" id="JAQQAF010000005">
    <property type="protein sequence ID" value="KAJ8486539.1"/>
    <property type="molecule type" value="Genomic_DNA"/>
</dbReference>
<keyword evidence="4 7" id="KW-0378">Hydrolase</keyword>
<keyword evidence="12" id="KW-1185">Reference proteome</keyword>
<sequence length="621" mass="68899">MARARDWAAAASSFIFLLFLLSDAAITQEPSLRALATHGSQPNLVLPLIFSRSNSTRRSVLARRLLGQQVTARASMRLYDDYLTNGYYTTKLFIGTPPQEFALIVDSGSTVTYVPCSTCEQCGNHHQNVRFQPDLSSTYEPVKCNDDCTCDKEQKQCVYESQYSEMSSSSGVLGEDLISFGKESELKPQRAVFGCANSETGNLFNQHADGIIGLGRGELSIMDQLVDKGVITDSFSLCYGGMDVDGGAMVLGEITPPLDMLFSQSDPIRSPYYNIDLEEIHVDGKLLHLDPRLFNSKDGTILDSGTTYAYLPEEAFMAFRDAILSNLHSLKRILGPDPNYRDICFSGAGSDVAELSKTFPEVDLVFGNGEKLSLSPENYLFRHSKVSGAYCLGVFQNEKDLTAILGGIIFRNTLVTYDRQNERIGFWKTNCSVLWERLHSGGGPTPGVLDFTNSIVNDSPTPVLPDMFEIGVITFDMTLNVAYAELLPHAKELAELIAHGLQVDINQVNLINIGSKGKSTMLRLAIFPAASSGFFSDTTVMDIVSFLTEHRVHLPENFGSYQVVRWNFERPSRSTWWEWRTMLLLVGILLAAFLWFTALSMWPDASRPLDAPLPEEDFCPL</sequence>
<dbReference type="InterPro" id="IPR021109">
    <property type="entry name" value="Peptidase_aspartic_dom_sf"/>
</dbReference>
<keyword evidence="8" id="KW-0812">Transmembrane</keyword>
<dbReference type="PRINTS" id="PR00792">
    <property type="entry name" value="PEPSIN"/>
</dbReference>
<keyword evidence="8" id="KW-1133">Transmembrane helix</keyword>
<dbReference type="InterPro" id="IPR057597">
    <property type="entry name" value="ALE2_N"/>
</dbReference>
<organism evidence="11 12">
    <name type="scientific">Ensete ventricosum</name>
    <name type="common">Abyssinian banana</name>
    <name type="synonym">Musa ensete</name>
    <dbReference type="NCBI Taxonomy" id="4639"/>
    <lineage>
        <taxon>Eukaryota</taxon>
        <taxon>Viridiplantae</taxon>
        <taxon>Streptophyta</taxon>
        <taxon>Embryophyta</taxon>
        <taxon>Tracheophyta</taxon>
        <taxon>Spermatophyta</taxon>
        <taxon>Magnoliopsida</taxon>
        <taxon>Liliopsida</taxon>
        <taxon>Zingiberales</taxon>
        <taxon>Musaceae</taxon>
        <taxon>Ensete</taxon>
    </lineage>
</organism>
<gene>
    <name evidence="11" type="ORF">OPV22_019024</name>
</gene>
<evidence type="ECO:0000313" key="12">
    <source>
        <dbReference type="Proteomes" id="UP001222027"/>
    </source>
</evidence>
<evidence type="ECO:0000313" key="11">
    <source>
        <dbReference type="EMBL" id="KAJ8486539.1"/>
    </source>
</evidence>
<evidence type="ECO:0000256" key="2">
    <source>
        <dbReference type="ARBA" id="ARBA00022670"/>
    </source>
</evidence>
<dbReference type="InterPro" id="IPR033121">
    <property type="entry name" value="PEPTIDASE_A1"/>
</dbReference>
<dbReference type="PANTHER" id="PTHR13683:SF817">
    <property type="entry name" value="OS07G0592200 PROTEIN"/>
    <property type="match status" value="1"/>
</dbReference>
<dbReference type="GO" id="GO:0004190">
    <property type="term" value="F:aspartic-type endopeptidase activity"/>
    <property type="evidence" value="ECO:0007669"/>
    <property type="project" value="UniProtKB-KW"/>
</dbReference>
<keyword evidence="5" id="KW-0325">Glycoprotein</keyword>
<dbReference type="SUPFAM" id="SSF50630">
    <property type="entry name" value="Acid proteases"/>
    <property type="match status" value="1"/>
</dbReference>
<dbReference type="Proteomes" id="UP001222027">
    <property type="component" value="Unassembled WGS sequence"/>
</dbReference>
<proteinExistence type="inferred from homology"/>
<dbReference type="FunFam" id="2.40.70.10:FF:000025">
    <property type="entry name" value="Aspartyl protease family protein"/>
    <property type="match status" value="1"/>
</dbReference>
<dbReference type="PANTHER" id="PTHR13683">
    <property type="entry name" value="ASPARTYL PROTEASES"/>
    <property type="match status" value="1"/>
</dbReference>
<keyword evidence="8" id="KW-0472">Membrane</keyword>
<dbReference type="AlphaFoldDB" id="A0AAV8R5I5"/>
<comment type="caution">
    <text evidence="11">The sequence shown here is derived from an EMBL/GenBank/DDBJ whole genome shotgun (WGS) entry which is preliminary data.</text>
</comment>
<evidence type="ECO:0000256" key="3">
    <source>
        <dbReference type="ARBA" id="ARBA00022750"/>
    </source>
</evidence>
<evidence type="ECO:0000256" key="4">
    <source>
        <dbReference type="ARBA" id="ARBA00022801"/>
    </source>
</evidence>
<dbReference type="InterPro" id="IPR034161">
    <property type="entry name" value="Pepsin-like_plant"/>
</dbReference>
<dbReference type="InterPro" id="IPR001461">
    <property type="entry name" value="Aspartic_peptidase_A1"/>
</dbReference>
<feature type="chain" id="PRO_5043574888" description="Peptidase A1 domain-containing protein" evidence="9">
    <location>
        <begin position="25"/>
        <end position="621"/>
    </location>
</feature>
<dbReference type="Pfam" id="PF14541">
    <property type="entry name" value="TAXi_C"/>
    <property type="match status" value="1"/>
</dbReference>
<evidence type="ECO:0000256" key="5">
    <source>
        <dbReference type="ARBA" id="ARBA00023180"/>
    </source>
</evidence>
<dbReference type="InterPro" id="IPR032861">
    <property type="entry name" value="TAXi_N"/>
</dbReference>
<evidence type="ECO:0000256" key="1">
    <source>
        <dbReference type="ARBA" id="ARBA00007447"/>
    </source>
</evidence>
<dbReference type="InterPro" id="IPR001969">
    <property type="entry name" value="Aspartic_peptidase_AS"/>
</dbReference>
<accession>A0AAV8R5I5</accession>
<dbReference type="Pfam" id="PF23180">
    <property type="entry name" value="ALE2_N"/>
    <property type="match status" value="1"/>
</dbReference>
<feature type="transmembrane region" description="Helical" evidence="8">
    <location>
        <begin position="579"/>
        <end position="599"/>
    </location>
</feature>
<dbReference type="Pfam" id="PF14543">
    <property type="entry name" value="TAXi_N"/>
    <property type="match status" value="1"/>
</dbReference>
<evidence type="ECO:0000256" key="8">
    <source>
        <dbReference type="SAM" id="Phobius"/>
    </source>
</evidence>
<dbReference type="InterPro" id="IPR032799">
    <property type="entry name" value="TAXi_C"/>
</dbReference>
<dbReference type="GO" id="GO:0006508">
    <property type="term" value="P:proteolysis"/>
    <property type="evidence" value="ECO:0007669"/>
    <property type="project" value="UniProtKB-KW"/>
</dbReference>
<comment type="similarity">
    <text evidence="1 7">Belongs to the peptidase A1 family.</text>
</comment>
<feature type="domain" description="Peptidase A1" evidence="10">
    <location>
        <begin position="88"/>
        <end position="427"/>
    </location>
</feature>
<dbReference type="Gene3D" id="2.40.70.10">
    <property type="entry name" value="Acid Proteases"/>
    <property type="match status" value="2"/>
</dbReference>
<dbReference type="PROSITE" id="PS00141">
    <property type="entry name" value="ASP_PROTEASE"/>
    <property type="match status" value="1"/>
</dbReference>
<dbReference type="PROSITE" id="PS51767">
    <property type="entry name" value="PEPTIDASE_A1"/>
    <property type="match status" value="1"/>
</dbReference>
<keyword evidence="2 7" id="KW-0645">Protease</keyword>
<evidence type="ECO:0000256" key="6">
    <source>
        <dbReference type="PIRSR" id="PIRSR601461-1"/>
    </source>
</evidence>
<protein>
    <recommendedName>
        <fullName evidence="10">Peptidase A1 domain-containing protein</fullName>
    </recommendedName>
</protein>
<keyword evidence="3 7" id="KW-0064">Aspartyl protease</keyword>
<reference evidence="11 12" key="1">
    <citation type="submission" date="2022-12" db="EMBL/GenBank/DDBJ databases">
        <title>Chromosome-scale assembly of the Ensete ventricosum genome.</title>
        <authorList>
            <person name="Dussert Y."/>
            <person name="Stocks J."/>
            <person name="Wendawek A."/>
            <person name="Woldeyes F."/>
            <person name="Nichols R.A."/>
            <person name="Borrell J.S."/>
        </authorList>
    </citation>
    <scope>NUCLEOTIDE SEQUENCE [LARGE SCALE GENOMIC DNA]</scope>
    <source>
        <strain evidence="12">cv. Maze</strain>
        <tissue evidence="11">Seeds</tissue>
    </source>
</reference>
<name>A0AAV8R5I5_ENSVE</name>